<dbReference type="GO" id="GO:0016791">
    <property type="term" value="F:phosphatase activity"/>
    <property type="evidence" value="ECO:0007669"/>
    <property type="project" value="TreeGrafter"/>
</dbReference>
<dbReference type="Proteomes" id="UP000070133">
    <property type="component" value="Unassembled WGS sequence"/>
</dbReference>
<protein>
    <recommendedName>
        <fullName evidence="4">Phosphoglycerate mutase-like protein</fullName>
    </recommendedName>
</protein>
<name>A0A139H5G4_9PEZI</name>
<dbReference type="GO" id="GO:0005737">
    <property type="term" value="C:cytoplasm"/>
    <property type="evidence" value="ECO:0007669"/>
    <property type="project" value="TreeGrafter"/>
</dbReference>
<dbReference type="OrthoDB" id="496981at2759"/>
<gene>
    <name evidence="2" type="ORF">AC578_5760</name>
</gene>
<feature type="compositionally biased region" description="Basic and acidic residues" evidence="1">
    <location>
        <begin position="222"/>
        <end position="243"/>
    </location>
</feature>
<comment type="caution">
    <text evidence="2">The sequence shown here is derived from an EMBL/GenBank/DDBJ whole genome shotgun (WGS) entry which is preliminary data.</text>
</comment>
<reference evidence="2 3" key="1">
    <citation type="submission" date="2015-07" db="EMBL/GenBank/DDBJ databases">
        <title>Comparative genomics of the Sigatoka disease complex on banana suggests a link between parallel evolutionary changes in Pseudocercospora fijiensis and Pseudocercospora eumusae and increased virulence on the banana host.</title>
        <authorList>
            <person name="Chang T.-C."/>
            <person name="Salvucci A."/>
            <person name="Crous P.W."/>
            <person name="Stergiopoulos I."/>
        </authorList>
    </citation>
    <scope>NUCLEOTIDE SEQUENCE [LARGE SCALE GENOMIC DNA]</scope>
    <source>
        <strain evidence="2 3">CBS 114824</strain>
    </source>
</reference>
<sequence length="262" mass="29831">MVQVVGCLQALTTFKIIHRSIMPPTIHLVRHAQGHHNVAKNGEAIHDPFLTDEGIEQAKTLCRNFPHHDDIDMLMASPMKRTIQTCQVAFEPAVKSGHKILLMPLAQESSDEPMDTGSTKEELQKTFGDLIDTDRLDLFPYWHTNEGQFAVDGETLILRARKLRQTLKAREEKNIAIVSHGSFAHFIVGNVDEEGKQNTRMWENTECRSFTFMDEQEDEDQDARLVETEESIQRRPKLEKEGHGYVLAADGKRRDSVGQETK</sequence>
<dbReference type="SUPFAM" id="SSF53254">
    <property type="entry name" value="Phosphoglycerate mutase-like"/>
    <property type="match status" value="1"/>
</dbReference>
<dbReference type="AlphaFoldDB" id="A0A139H5G4"/>
<dbReference type="InterPro" id="IPR013078">
    <property type="entry name" value="His_Pase_superF_clade-1"/>
</dbReference>
<organism evidence="2 3">
    <name type="scientific">Pseudocercospora eumusae</name>
    <dbReference type="NCBI Taxonomy" id="321146"/>
    <lineage>
        <taxon>Eukaryota</taxon>
        <taxon>Fungi</taxon>
        <taxon>Dikarya</taxon>
        <taxon>Ascomycota</taxon>
        <taxon>Pezizomycotina</taxon>
        <taxon>Dothideomycetes</taxon>
        <taxon>Dothideomycetidae</taxon>
        <taxon>Mycosphaerellales</taxon>
        <taxon>Mycosphaerellaceae</taxon>
        <taxon>Pseudocercospora</taxon>
    </lineage>
</organism>
<dbReference type="CDD" id="cd07067">
    <property type="entry name" value="HP_PGM_like"/>
    <property type="match status" value="1"/>
</dbReference>
<dbReference type="EMBL" id="LFZN01000138">
    <property type="protein sequence ID" value="KXS97608.1"/>
    <property type="molecule type" value="Genomic_DNA"/>
</dbReference>
<feature type="region of interest" description="Disordered" evidence="1">
    <location>
        <begin position="216"/>
        <end position="262"/>
    </location>
</feature>
<dbReference type="SMART" id="SM00855">
    <property type="entry name" value="PGAM"/>
    <property type="match status" value="1"/>
</dbReference>
<keyword evidence="3" id="KW-1185">Reference proteome</keyword>
<proteinExistence type="predicted"/>
<feature type="compositionally biased region" description="Basic and acidic residues" evidence="1">
    <location>
        <begin position="250"/>
        <end position="262"/>
    </location>
</feature>
<dbReference type="Pfam" id="PF00300">
    <property type="entry name" value="His_Phos_1"/>
    <property type="match status" value="1"/>
</dbReference>
<dbReference type="PANTHER" id="PTHR48100">
    <property type="entry name" value="BROAD-SPECIFICITY PHOSPHATASE YOR283W-RELATED"/>
    <property type="match status" value="1"/>
</dbReference>
<evidence type="ECO:0008006" key="4">
    <source>
        <dbReference type="Google" id="ProtNLM"/>
    </source>
</evidence>
<evidence type="ECO:0000313" key="3">
    <source>
        <dbReference type="Proteomes" id="UP000070133"/>
    </source>
</evidence>
<dbReference type="Gene3D" id="3.40.50.1240">
    <property type="entry name" value="Phosphoglycerate mutase-like"/>
    <property type="match status" value="1"/>
</dbReference>
<accession>A0A139H5G4</accession>
<evidence type="ECO:0000313" key="2">
    <source>
        <dbReference type="EMBL" id="KXS97608.1"/>
    </source>
</evidence>
<dbReference type="InterPro" id="IPR050275">
    <property type="entry name" value="PGM_Phosphatase"/>
</dbReference>
<dbReference type="InterPro" id="IPR029033">
    <property type="entry name" value="His_PPase_superfam"/>
</dbReference>
<evidence type="ECO:0000256" key="1">
    <source>
        <dbReference type="SAM" id="MobiDB-lite"/>
    </source>
</evidence>
<dbReference type="PANTHER" id="PTHR48100:SF54">
    <property type="entry name" value="PHOSPHATASE SPAC5H10.03-RELATED"/>
    <property type="match status" value="1"/>
</dbReference>